<dbReference type="AlphaFoldDB" id="A0A067N0T5"/>
<proteinExistence type="predicted"/>
<dbReference type="InParanoid" id="A0A067N0T5"/>
<organism evidence="2 3">
    <name type="scientific">Botryobasidium botryosum (strain FD-172 SS1)</name>
    <dbReference type="NCBI Taxonomy" id="930990"/>
    <lineage>
        <taxon>Eukaryota</taxon>
        <taxon>Fungi</taxon>
        <taxon>Dikarya</taxon>
        <taxon>Basidiomycota</taxon>
        <taxon>Agaricomycotina</taxon>
        <taxon>Agaricomycetes</taxon>
        <taxon>Cantharellales</taxon>
        <taxon>Botryobasidiaceae</taxon>
        <taxon>Botryobasidium</taxon>
    </lineage>
</organism>
<dbReference type="InterPro" id="IPR012337">
    <property type="entry name" value="RNaseH-like_sf"/>
</dbReference>
<dbReference type="HOGENOM" id="CLU_050717_0_0_1"/>
<sequence length="362" mass="40505">FISFFFLQPKQKKKTKIKKGQAKKRKCRQLEPMPEAKETVEVNIDGDELTGDKALDDLALETACDNDIELATHTGTTESPEQAAENGKTTMHDKAIVWSIKQQAIIAAKALGIEISPVQEKVVLGIFPKAVGAAQHVRDVPALRAQFDLLLMAQNKTDKPIQSDAKILRPHEPTRWNCDFDCLSTHILFRPVVEKLTAGTQNDLKAYEMTKEQWDLGGGIVQVLAVISIFDLVTNLFSKKEVPLVHQTIPILEDIEKQLKRIVNQDCGPVPAVVRVAAQAAILVQNKYYHLTRECEVYQIALILCPDKKLSWFADNNQSTDEIESTQETVTRWFNNSYNNSQSGPPAPAAPKRMRSSVTYES</sequence>
<evidence type="ECO:0000313" key="3">
    <source>
        <dbReference type="Proteomes" id="UP000027195"/>
    </source>
</evidence>
<gene>
    <name evidence="2" type="ORF">BOTBODRAFT_105785</name>
</gene>
<dbReference type="OrthoDB" id="3251057at2759"/>
<dbReference type="Proteomes" id="UP000027195">
    <property type="component" value="Unassembled WGS sequence"/>
</dbReference>
<name>A0A067N0T5_BOTB1</name>
<feature type="region of interest" description="Disordered" evidence="1">
    <location>
        <begin position="337"/>
        <end position="362"/>
    </location>
</feature>
<dbReference type="SUPFAM" id="SSF53098">
    <property type="entry name" value="Ribonuclease H-like"/>
    <property type="match status" value="1"/>
</dbReference>
<feature type="non-terminal residue" evidence="2">
    <location>
        <position position="1"/>
    </location>
</feature>
<keyword evidence="3" id="KW-1185">Reference proteome</keyword>
<evidence type="ECO:0000313" key="2">
    <source>
        <dbReference type="EMBL" id="KDQ17361.1"/>
    </source>
</evidence>
<evidence type="ECO:0000256" key="1">
    <source>
        <dbReference type="SAM" id="MobiDB-lite"/>
    </source>
</evidence>
<accession>A0A067N0T5</accession>
<dbReference type="EMBL" id="KL198024">
    <property type="protein sequence ID" value="KDQ17361.1"/>
    <property type="molecule type" value="Genomic_DNA"/>
</dbReference>
<reference evidence="3" key="1">
    <citation type="journal article" date="2014" name="Proc. Natl. Acad. Sci. U.S.A.">
        <title>Extensive sampling of basidiomycete genomes demonstrates inadequacy of the white-rot/brown-rot paradigm for wood decay fungi.</title>
        <authorList>
            <person name="Riley R."/>
            <person name="Salamov A.A."/>
            <person name="Brown D.W."/>
            <person name="Nagy L.G."/>
            <person name="Floudas D."/>
            <person name="Held B.W."/>
            <person name="Levasseur A."/>
            <person name="Lombard V."/>
            <person name="Morin E."/>
            <person name="Otillar R."/>
            <person name="Lindquist E.A."/>
            <person name="Sun H."/>
            <person name="LaButti K.M."/>
            <person name="Schmutz J."/>
            <person name="Jabbour D."/>
            <person name="Luo H."/>
            <person name="Baker S.E."/>
            <person name="Pisabarro A.G."/>
            <person name="Walton J.D."/>
            <person name="Blanchette R.A."/>
            <person name="Henrissat B."/>
            <person name="Martin F."/>
            <person name="Cullen D."/>
            <person name="Hibbett D.S."/>
            <person name="Grigoriev I.V."/>
        </authorList>
    </citation>
    <scope>NUCLEOTIDE SEQUENCE [LARGE SCALE GENOMIC DNA]</scope>
    <source>
        <strain evidence="3">FD-172 SS1</strain>
    </source>
</reference>
<protein>
    <submittedName>
        <fullName evidence="2">Uncharacterized protein</fullName>
    </submittedName>
</protein>